<dbReference type="InterPro" id="IPR007730">
    <property type="entry name" value="SPOR-like_dom"/>
</dbReference>
<feature type="compositionally biased region" description="Basic and acidic residues" evidence="1">
    <location>
        <begin position="175"/>
        <end position="209"/>
    </location>
</feature>
<evidence type="ECO:0000259" key="3">
    <source>
        <dbReference type="PROSITE" id="PS51724"/>
    </source>
</evidence>
<dbReference type="InterPro" id="IPR036680">
    <property type="entry name" value="SPOR-like_sf"/>
</dbReference>
<dbReference type="AlphaFoldDB" id="A0A220S3N7"/>
<dbReference type="RefSeq" id="WP_089036811.1">
    <property type="nucleotide sequence ID" value="NZ_CP022278.1"/>
</dbReference>
<feature type="region of interest" description="Disordered" evidence="1">
    <location>
        <begin position="62"/>
        <end position="227"/>
    </location>
</feature>
<sequence length="353" mass="37555">MSDDKQKDVLGGYEQLKRRNRRRLVTATGLVAVSGVILAAVLNGGSDSKPAGQTVTINNQAASAASMPAGEPAPQVEMLQPQSAAASMPAGSDVPAVTINNDRLDDSDINVQPASGAASQTAQAKPSETVQTAQTSAAQETEPYVETEAPPAADEHDVGEDDAAAQAAAAAQRAKAREAEQRAERRRAAERKAAAERKQAQEKIRQEIAKRKKQQAEKAAAATEKKRIQADAAEERAAKLLQAERVKDIDTQKDKTAWKKADKPAEKPAKTAAAPVAKGKRAVILAGYPEKERALSLQRKMKAAGIQAGIIEINTDKGKVYRVKSGKYPNRAAAERDLNKLRVHGIAGQVIDE</sequence>
<keyword evidence="4" id="KW-0131">Cell cycle</keyword>
<dbReference type="Gene3D" id="3.30.70.1070">
    <property type="entry name" value="Sporulation related repeat"/>
    <property type="match status" value="1"/>
</dbReference>
<keyword evidence="4" id="KW-0132">Cell division</keyword>
<feature type="compositionally biased region" description="Basic and acidic residues" evidence="1">
    <location>
        <begin position="250"/>
        <end position="269"/>
    </location>
</feature>
<name>A0A220S3N7_9NEIS</name>
<dbReference type="SUPFAM" id="SSF110997">
    <property type="entry name" value="Sporulation related repeat"/>
    <property type="match status" value="1"/>
</dbReference>
<organism evidence="4 5">
    <name type="scientific">Neisseria chenwenguii</name>
    <dbReference type="NCBI Taxonomy" id="1853278"/>
    <lineage>
        <taxon>Bacteria</taxon>
        <taxon>Pseudomonadati</taxon>
        <taxon>Pseudomonadota</taxon>
        <taxon>Betaproteobacteria</taxon>
        <taxon>Neisseriales</taxon>
        <taxon>Neisseriaceae</taxon>
        <taxon>Neisseria</taxon>
    </lineage>
</organism>
<dbReference type="GO" id="GO:0042834">
    <property type="term" value="F:peptidoglycan binding"/>
    <property type="evidence" value="ECO:0007669"/>
    <property type="project" value="InterPro"/>
</dbReference>
<feature type="transmembrane region" description="Helical" evidence="2">
    <location>
        <begin position="24"/>
        <end position="42"/>
    </location>
</feature>
<evidence type="ECO:0000313" key="5">
    <source>
        <dbReference type="Proteomes" id="UP000198238"/>
    </source>
</evidence>
<protein>
    <submittedName>
        <fullName evidence="4">Cell division protein FtsN</fullName>
    </submittedName>
</protein>
<keyword evidence="2" id="KW-0812">Transmembrane</keyword>
<evidence type="ECO:0000256" key="1">
    <source>
        <dbReference type="SAM" id="MobiDB-lite"/>
    </source>
</evidence>
<keyword evidence="2" id="KW-0472">Membrane</keyword>
<evidence type="ECO:0000313" key="4">
    <source>
        <dbReference type="EMBL" id="ASK28119.1"/>
    </source>
</evidence>
<dbReference type="PROSITE" id="PS51724">
    <property type="entry name" value="SPOR"/>
    <property type="match status" value="1"/>
</dbReference>
<dbReference type="EMBL" id="CP022278">
    <property type="protein sequence ID" value="ASK28119.1"/>
    <property type="molecule type" value="Genomic_DNA"/>
</dbReference>
<dbReference type="KEGG" id="nei:BG910_10610"/>
<dbReference type="GO" id="GO:0051301">
    <property type="term" value="P:cell division"/>
    <property type="evidence" value="ECO:0007669"/>
    <property type="project" value="UniProtKB-KW"/>
</dbReference>
<keyword evidence="2" id="KW-1133">Transmembrane helix</keyword>
<accession>A0A220S3N7</accession>
<feature type="region of interest" description="Disordered" evidence="1">
    <location>
        <begin position="250"/>
        <end position="274"/>
    </location>
</feature>
<gene>
    <name evidence="4" type="ORF">BG910_10610</name>
</gene>
<proteinExistence type="predicted"/>
<reference evidence="4 5" key="1">
    <citation type="submission" date="2017-06" db="EMBL/GenBank/DDBJ databases">
        <title>Neisseria chenwenguii sp. nov., isolated from the intestinal contents of Tibetan Plateau Pika in Yushu, Qinghai Province, China.</title>
        <authorList>
            <person name="Zhang G."/>
        </authorList>
    </citation>
    <scope>NUCLEOTIDE SEQUENCE [LARGE SCALE GENOMIC DNA]</scope>
    <source>
        <strain evidence="4 5">10023</strain>
    </source>
</reference>
<dbReference type="Proteomes" id="UP000198238">
    <property type="component" value="Chromosome"/>
</dbReference>
<dbReference type="Pfam" id="PF05036">
    <property type="entry name" value="SPOR"/>
    <property type="match status" value="1"/>
</dbReference>
<feature type="domain" description="SPOR" evidence="3">
    <location>
        <begin position="275"/>
        <end position="353"/>
    </location>
</feature>
<feature type="compositionally biased region" description="Polar residues" evidence="1">
    <location>
        <begin position="109"/>
        <end position="139"/>
    </location>
</feature>
<evidence type="ECO:0000256" key="2">
    <source>
        <dbReference type="SAM" id="Phobius"/>
    </source>
</evidence>
<keyword evidence="5" id="KW-1185">Reference proteome</keyword>
<feature type="compositionally biased region" description="Low complexity" evidence="1">
    <location>
        <begin position="164"/>
        <end position="173"/>
    </location>
</feature>